<feature type="compositionally biased region" description="Basic and acidic residues" evidence="1">
    <location>
        <begin position="165"/>
        <end position="178"/>
    </location>
</feature>
<feature type="compositionally biased region" description="Polar residues" evidence="1">
    <location>
        <begin position="194"/>
        <end position="227"/>
    </location>
</feature>
<keyword evidence="3" id="KW-1185">Reference proteome</keyword>
<sequence length="250" mass="27304">MDSPTQPDMESSTIAPVVPAWVAKELPHMAECEGCIAEQRIEHTCGNHDLDSVISKREHMGLTPAAEEEEEEGAKSKHISLNNTWPRKRIRNTPNIATFFTEDVSGSRLSIDDNDYSYACNRVLRGEGGMHLENLPPELETVKKGTPLYGQPDWWGDDDANAAGDAKDLKDPSVRKEEEEVSSVQDSKSEEAKSTTPPKDLSSMTTSVSKDSLLSQQTSAATGTPESPDQKVPESAVQESATPQLKSKLP</sequence>
<accession>A0AA89BSW9</accession>
<dbReference type="Proteomes" id="UP001186944">
    <property type="component" value="Unassembled WGS sequence"/>
</dbReference>
<feature type="compositionally biased region" description="Polar residues" evidence="1">
    <location>
        <begin position="237"/>
        <end position="250"/>
    </location>
</feature>
<evidence type="ECO:0000313" key="3">
    <source>
        <dbReference type="Proteomes" id="UP001186944"/>
    </source>
</evidence>
<dbReference type="AlphaFoldDB" id="A0AA89BSW9"/>
<evidence type="ECO:0000256" key="1">
    <source>
        <dbReference type="SAM" id="MobiDB-lite"/>
    </source>
</evidence>
<reference evidence="2" key="1">
    <citation type="submission" date="2019-08" db="EMBL/GenBank/DDBJ databases">
        <title>The improved chromosome-level genome for the pearl oyster Pinctada fucata martensii using PacBio sequencing and Hi-C.</title>
        <authorList>
            <person name="Zheng Z."/>
        </authorList>
    </citation>
    <scope>NUCLEOTIDE SEQUENCE</scope>
    <source>
        <strain evidence="2">ZZ-2019</strain>
        <tissue evidence="2">Adductor muscle</tissue>
    </source>
</reference>
<proteinExistence type="predicted"/>
<feature type="region of interest" description="Disordered" evidence="1">
    <location>
        <begin position="142"/>
        <end position="250"/>
    </location>
</feature>
<evidence type="ECO:0000313" key="2">
    <source>
        <dbReference type="EMBL" id="KAK3093070.1"/>
    </source>
</evidence>
<dbReference type="EMBL" id="VSWD01000009">
    <property type="protein sequence ID" value="KAK3093070.1"/>
    <property type="molecule type" value="Genomic_DNA"/>
</dbReference>
<name>A0AA89BSW9_PINIB</name>
<organism evidence="2 3">
    <name type="scientific">Pinctada imbricata</name>
    <name type="common">Atlantic pearl-oyster</name>
    <name type="synonym">Pinctada martensii</name>
    <dbReference type="NCBI Taxonomy" id="66713"/>
    <lineage>
        <taxon>Eukaryota</taxon>
        <taxon>Metazoa</taxon>
        <taxon>Spiralia</taxon>
        <taxon>Lophotrochozoa</taxon>
        <taxon>Mollusca</taxon>
        <taxon>Bivalvia</taxon>
        <taxon>Autobranchia</taxon>
        <taxon>Pteriomorphia</taxon>
        <taxon>Pterioida</taxon>
        <taxon>Pterioidea</taxon>
        <taxon>Pteriidae</taxon>
        <taxon>Pinctada</taxon>
    </lineage>
</organism>
<protein>
    <submittedName>
        <fullName evidence="2">Uncharacterized protein</fullName>
    </submittedName>
</protein>
<comment type="caution">
    <text evidence="2">The sequence shown here is derived from an EMBL/GenBank/DDBJ whole genome shotgun (WGS) entry which is preliminary data.</text>
</comment>
<gene>
    <name evidence="2" type="ORF">FSP39_010696</name>
</gene>